<organism evidence="3 4">
    <name type="scientific">Buddleja alternifolia</name>
    <dbReference type="NCBI Taxonomy" id="168488"/>
    <lineage>
        <taxon>Eukaryota</taxon>
        <taxon>Viridiplantae</taxon>
        <taxon>Streptophyta</taxon>
        <taxon>Embryophyta</taxon>
        <taxon>Tracheophyta</taxon>
        <taxon>Spermatophyta</taxon>
        <taxon>Magnoliopsida</taxon>
        <taxon>eudicotyledons</taxon>
        <taxon>Gunneridae</taxon>
        <taxon>Pentapetalae</taxon>
        <taxon>asterids</taxon>
        <taxon>lamiids</taxon>
        <taxon>Lamiales</taxon>
        <taxon>Scrophulariaceae</taxon>
        <taxon>Buddlejeae</taxon>
        <taxon>Buddleja</taxon>
    </lineage>
</organism>
<dbReference type="PANTHER" id="PTHR31060">
    <property type="entry name" value="OSJNBA0011J08.25 PROTEIN-RELATED"/>
    <property type="match status" value="1"/>
</dbReference>
<evidence type="ECO:0000313" key="4">
    <source>
        <dbReference type="Proteomes" id="UP000826271"/>
    </source>
</evidence>
<accession>A0AAV6WYE9</accession>
<keyword evidence="4" id="KW-1185">Reference proteome</keyword>
<dbReference type="EMBL" id="WHWC01000011">
    <property type="protein sequence ID" value="KAG8374045.1"/>
    <property type="molecule type" value="Genomic_DNA"/>
</dbReference>
<dbReference type="PROSITE" id="PS50097">
    <property type="entry name" value="BTB"/>
    <property type="match status" value="1"/>
</dbReference>
<evidence type="ECO:0000259" key="2">
    <source>
        <dbReference type="PROSITE" id="PS50097"/>
    </source>
</evidence>
<evidence type="ECO:0000256" key="1">
    <source>
        <dbReference type="ARBA" id="ARBA00004906"/>
    </source>
</evidence>
<dbReference type="Gene3D" id="3.30.710.10">
    <property type="entry name" value="Potassium Channel Kv1.1, Chain A"/>
    <property type="match status" value="1"/>
</dbReference>
<proteinExistence type="predicted"/>
<feature type="domain" description="BTB" evidence="2">
    <location>
        <begin position="19"/>
        <end position="89"/>
    </location>
</feature>
<protein>
    <recommendedName>
        <fullName evidence="2">BTB domain-containing protein</fullName>
    </recommendedName>
</protein>
<reference evidence="3" key="1">
    <citation type="submission" date="2019-10" db="EMBL/GenBank/DDBJ databases">
        <authorList>
            <person name="Zhang R."/>
            <person name="Pan Y."/>
            <person name="Wang J."/>
            <person name="Ma R."/>
            <person name="Yu S."/>
        </authorList>
    </citation>
    <scope>NUCLEOTIDE SEQUENCE</scope>
    <source>
        <strain evidence="3">LA-IB0</strain>
        <tissue evidence="3">Leaf</tissue>
    </source>
</reference>
<dbReference type="Proteomes" id="UP000826271">
    <property type="component" value="Unassembled WGS sequence"/>
</dbReference>
<dbReference type="InterPro" id="IPR038920">
    <property type="entry name" value="At3g05675-like"/>
</dbReference>
<dbReference type="Pfam" id="PF00651">
    <property type="entry name" value="BTB"/>
    <property type="match status" value="1"/>
</dbReference>
<dbReference type="SUPFAM" id="SSF54695">
    <property type="entry name" value="POZ domain"/>
    <property type="match status" value="1"/>
</dbReference>
<comment type="caution">
    <text evidence="3">The sequence shown here is derived from an EMBL/GenBank/DDBJ whole genome shotgun (WGS) entry which is preliminary data.</text>
</comment>
<dbReference type="AlphaFoldDB" id="A0AAV6WYE9"/>
<dbReference type="PANTHER" id="PTHR31060:SF30">
    <property type="entry name" value="OS07G0668800 PROTEIN"/>
    <property type="match status" value="1"/>
</dbReference>
<evidence type="ECO:0000313" key="3">
    <source>
        <dbReference type="EMBL" id="KAG8374045.1"/>
    </source>
</evidence>
<sequence>MESSHDESRTPWLGDRSTSDVVVRIKTEAGRDNWIYGHSHILVKKSKYFADRLSDNWPTCQILDSRNCVEVRCEECDFDHLLTVLRLFYLTSDVTATDLCNVKNALAILRVAEELGCPQIVSICVAYLEAVPWEEPEEEEILKIVPKMGSQAEGILARLQPVDVLAVIKVFIPALRFATSSPPSSMNILKVSAQEQLEYMVTEDDDAPLLIADDDFKLEARNCVNKLLSRFINLVDSLLGDIEESIAESAKIESFQVYLTDLLWASQIVTKLEIPSDFINTWVERSLKIAKIPAEVGPESSATGIKLKVLEVTGKVLEAIGGGNVILPPIKRLHMVKIWLPYVRLMKSSIDLLTSDDENDMLLKPDAELWQSVESAFVSIILTLPSSDQAEILTEWLENKQIQYPDLTEAFEVWCYRSKVGKRRLALLDGKSETTNKV</sequence>
<gene>
    <name evidence="3" type="ORF">BUALT_Bualt11G0090100</name>
</gene>
<dbReference type="InterPro" id="IPR000210">
    <property type="entry name" value="BTB/POZ_dom"/>
</dbReference>
<dbReference type="InterPro" id="IPR011333">
    <property type="entry name" value="SKP1/BTB/POZ_sf"/>
</dbReference>
<name>A0AAV6WYE9_9LAMI</name>
<comment type="pathway">
    <text evidence="1">Protein modification; protein ubiquitination.</text>
</comment>